<comment type="caution">
    <text evidence="2">The sequence shown here is derived from an EMBL/GenBank/DDBJ whole genome shotgun (WGS) entry which is preliminary data.</text>
</comment>
<keyword evidence="3" id="KW-1185">Reference proteome</keyword>
<dbReference type="InterPro" id="IPR015943">
    <property type="entry name" value="WD40/YVTN_repeat-like_dom_sf"/>
</dbReference>
<feature type="region of interest" description="Disordered" evidence="1">
    <location>
        <begin position="42"/>
        <end position="64"/>
    </location>
</feature>
<dbReference type="RefSeq" id="WP_136968817.1">
    <property type="nucleotide sequence ID" value="NZ_JARZHI010000011.1"/>
</dbReference>
<name>A0ABT6NR80_9BACT</name>
<dbReference type="Proteomes" id="UP001160301">
    <property type="component" value="Unassembled WGS sequence"/>
</dbReference>
<gene>
    <name evidence="2" type="ORF">QHF89_15215</name>
</gene>
<feature type="compositionally biased region" description="Low complexity" evidence="1">
    <location>
        <begin position="53"/>
        <end position="64"/>
    </location>
</feature>
<dbReference type="EMBL" id="JARZHI010000011">
    <property type="protein sequence ID" value="MDI1430842.1"/>
    <property type="molecule type" value="Genomic_DNA"/>
</dbReference>
<dbReference type="Gene3D" id="2.130.10.10">
    <property type="entry name" value="YVTN repeat-like/Quinoprotein amine dehydrogenase"/>
    <property type="match status" value="2"/>
</dbReference>
<protein>
    <submittedName>
        <fullName evidence="2">Uncharacterized protein</fullName>
    </submittedName>
</protein>
<dbReference type="InterPro" id="IPR051200">
    <property type="entry name" value="Host-pathogen_enzymatic-act"/>
</dbReference>
<evidence type="ECO:0000313" key="2">
    <source>
        <dbReference type="EMBL" id="MDI1430842.1"/>
    </source>
</evidence>
<sequence>MEPNSVVQWGRRRLLCLRALAEQRALVLWLASWLLHTGGCARQDPKEKPSLPPAAGESAGAPSAPVSVEVADNGLTIAWSATFEDGATNAAGAWRVARARLSVKDAATGAAQVGLRPRVWLSARKEGGTALAHEACRNLVASFAGGLLSAQPASVLDGYLVLALNEDPSLSIIEPRVALARTKLQSLVALPGQAADWAAAPQGTSVFVTIPERDLVAEVDVLRGRVRGSQDVGDHPTRIVPRGDARSFWVGNDGDGTVSVIDGDARAKRKTLGSGAGHQEIVFLAGGRRAWVSASDSETMKVFDAEHGELLAEVNVGRGVVALAGSDEAAMILAARDNGELVVIDEASRAVTRRIPVARGGASVAFAPGGRFAWLAQREAGAVHVFDASQGKIVQTTRRLSRPDHVSFTRNFVYVRELGSSHLSMFGLAGDPANEPPKLVQVAMGQAAPDGDFAPSFAAPMAPLPEGGGMLVAHPVDRTLYGYAEGMMAPIATHPAYGRSPRAVRIVDRSLHEIEPGVYEAPFRMDGGGVHDVAVQIDGPRKVTACLEWSLPDGDSRPGEDAFGIEPLFDPGEKLVAGQTTTLRFRLREPIAPRALTALFTQDPTGYVWRGVPKAEGDSVYAITVKPSTPGRYRLVVRPNQKAGPLMRRATWTLGVRAGDSEVLPASEGGKGGRK</sequence>
<dbReference type="SUPFAM" id="SSF51004">
    <property type="entry name" value="C-terminal (heme d1) domain of cytochrome cd1-nitrite reductase"/>
    <property type="match status" value="1"/>
</dbReference>
<evidence type="ECO:0000256" key="1">
    <source>
        <dbReference type="SAM" id="MobiDB-lite"/>
    </source>
</evidence>
<proteinExistence type="predicted"/>
<accession>A0ABT6NR80</accession>
<dbReference type="PANTHER" id="PTHR47197">
    <property type="entry name" value="PROTEIN NIRF"/>
    <property type="match status" value="1"/>
</dbReference>
<dbReference type="InterPro" id="IPR011048">
    <property type="entry name" value="Haem_d1_sf"/>
</dbReference>
<dbReference type="PANTHER" id="PTHR47197:SF3">
    <property type="entry name" value="DIHYDRO-HEME D1 DEHYDROGENASE"/>
    <property type="match status" value="1"/>
</dbReference>
<evidence type="ECO:0000313" key="3">
    <source>
        <dbReference type="Proteomes" id="UP001160301"/>
    </source>
</evidence>
<reference evidence="2 3" key="1">
    <citation type="submission" date="2023-04" db="EMBL/GenBank/DDBJ databases">
        <title>The genome sequence of Polyangium sorediatum DSM14670.</title>
        <authorList>
            <person name="Zhang X."/>
        </authorList>
    </citation>
    <scope>NUCLEOTIDE SEQUENCE [LARGE SCALE GENOMIC DNA]</scope>
    <source>
        <strain evidence="2 3">DSM 14670</strain>
    </source>
</reference>
<organism evidence="2 3">
    <name type="scientific">Polyangium sorediatum</name>
    <dbReference type="NCBI Taxonomy" id="889274"/>
    <lineage>
        <taxon>Bacteria</taxon>
        <taxon>Pseudomonadati</taxon>
        <taxon>Myxococcota</taxon>
        <taxon>Polyangia</taxon>
        <taxon>Polyangiales</taxon>
        <taxon>Polyangiaceae</taxon>
        <taxon>Polyangium</taxon>
    </lineage>
</organism>